<name>A0A1S3JKX4_LINAN</name>
<evidence type="ECO:0000256" key="2">
    <source>
        <dbReference type="ARBA" id="ARBA00004554"/>
    </source>
</evidence>
<evidence type="ECO:0000256" key="24">
    <source>
        <dbReference type="ARBA" id="ARBA00081195"/>
    </source>
</evidence>
<dbReference type="InterPro" id="IPR036259">
    <property type="entry name" value="MFS_trans_sf"/>
</dbReference>
<dbReference type="FunFam" id="1.20.1250.20:FF:000067">
    <property type="entry name" value="sialin isoform X2"/>
    <property type="match status" value="1"/>
</dbReference>
<comment type="subcellular location">
    <subcellularLocation>
        <location evidence="2">Basolateral cell membrane</location>
        <topology evidence="2">Multi-pass membrane protein</topology>
    </subcellularLocation>
    <subcellularLocation>
        <location evidence="3">Cytoplasmic vesicle</location>
        <location evidence="3">Secretory vesicle membrane</location>
        <topology evidence="3">Multi-pass membrane protein</topology>
    </subcellularLocation>
    <subcellularLocation>
        <location evidence="1">Cytoplasmic vesicle</location>
        <location evidence="1">Secretory vesicle</location>
        <location evidence="1">Synaptic vesicle membrane</location>
    </subcellularLocation>
    <subcellularLocation>
        <location evidence="4">Lysosome membrane</location>
    </subcellularLocation>
</comment>
<feature type="transmembrane region" description="Helical" evidence="26">
    <location>
        <begin position="322"/>
        <end position="341"/>
    </location>
</feature>
<keyword evidence="7 26" id="KW-0812">Transmembrane</keyword>
<evidence type="ECO:0000256" key="10">
    <source>
        <dbReference type="ARBA" id="ARBA00023018"/>
    </source>
</evidence>
<evidence type="ECO:0000256" key="26">
    <source>
        <dbReference type="SAM" id="Phobius"/>
    </source>
</evidence>
<keyword evidence="29" id="KW-1185">Reference proteome</keyword>
<dbReference type="PANTHER" id="PTHR11662:SF399">
    <property type="entry name" value="FI19708P1-RELATED"/>
    <property type="match status" value="1"/>
</dbReference>
<keyword evidence="10" id="KW-0770">Synapse</keyword>
<feature type="transmembrane region" description="Helical" evidence="26">
    <location>
        <begin position="416"/>
        <end position="434"/>
    </location>
</feature>
<dbReference type="GeneID" id="106174153"/>
<evidence type="ECO:0000256" key="16">
    <source>
        <dbReference type="ARBA" id="ARBA00050554"/>
    </source>
</evidence>
<dbReference type="InterPro" id="IPR050382">
    <property type="entry name" value="MFS_Na/Anion_cotransporter"/>
</dbReference>
<keyword evidence="14" id="KW-0968">Cytoplasmic vesicle</keyword>
<evidence type="ECO:0000313" key="29">
    <source>
        <dbReference type="Proteomes" id="UP000085678"/>
    </source>
</evidence>
<dbReference type="FunCoup" id="A0A1S3JKX4">
    <property type="interactions" value="214"/>
</dbReference>
<dbReference type="GO" id="GO:0005765">
    <property type="term" value="C:lysosomal membrane"/>
    <property type="evidence" value="ECO:0007669"/>
    <property type="project" value="UniProtKB-SubCell"/>
</dbReference>
<dbReference type="RefSeq" id="XP_013411028.1">
    <property type="nucleotide sequence ID" value="XM_013555574.1"/>
</dbReference>
<dbReference type="AlphaFoldDB" id="A0A1S3JKX4"/>
<protein>
    <recommendedName>
        <fullName evidence="22">Sialin</fullName>
    </recommendedName>
    <alternativeName>
        <fullName evidence="25">H(+)/nitrate cotransporter</fullName>
    </alternativeName>
    <alternativeName>
        <fullName evidence="23">H(+)/sialic acid cotransporter</fullName>
    </alternativeName>
    <alternativeName>
        <fullName evidence="24">Vesicular excitatory amino acid transporter</fullName>
    </alternativeName>
</protein>
<keyword evidence="11 26" id="KW-0472">Membrane</keyword>
<dbReference type="Proteomes" id="UP000085678">
    <property type="component" value="Unplaced"/>
</dbReference>
<evidence type="ECO:0000256" key="22">
    <source>
        <dbReference type="ARBA" id="ARBA00069713"/>
    </source>
</evidence>
<feature type="transmembrane region" description="Helical" evidence="26">
    <location>
        <begin position="577"/>
        <end position="600"/>
    </location>
</feature>
<evidence type="ECO:0000256" key="20">
    <source>
        <dbReference type="ARBA" id="ARBA00051612"/>
    </source>
</evidence>
<keyword evidence="9 26" id="KW-1133">Transmembrane helix</keyword>
<evidence type="ECO:0000256" key="19">
    <source>
        <dbReference type="ARBA" id="ARBA00051447"/>
    </source>
</evidence>
<feature type="transmembrane region" description="Helical" evidence="26">
    <location>
        <begin position="185"/>
        <end position="204"/>
    </location>
</feature>
<evidence type="ECO:0000256" key="1">
    <source>
        <dbReference type="ARBA" id="ARBA00004432"/>
    </source>
</evidence>
<keyword evidence="27" id="KW-0732">Signal</keyword>
<evidence type="ECO:0000256" key="23">
    <source>
        <dbReference type="ARBA" id="ARBA00080244"/>
    </source>
</evidence>
<feature type="transmembrane region" description="Helical" evidence="26">
    <location>
        <begin position="526"/>
        <end position="545"/>
    </location>
</feature>
<evidence type="ECO:0000256" key="7">
    <source>
        <dbReference type="ARBA" id="ARBA00022692"/>
    </source>
</evidence>
<dbReference type="GO" id="GO:0015293">
    <property type="term" value="F:symporter activity"/>
    <property type="evidence" value="ECO:0007669"/>
    <property type="project" value="UniProtKB-KW"/>
</dbReference>
<evidence type="ECO:0000256" key="11">
    <source>
        <dbReference type="ARBA" id="ARBA00023136"/>
    </source>
</evidence>
<evidence type="ECO:0000256" key="9">
    <source>
        <dbReference type="ARBA" id="ARBA00022989"/>
    </source>
</evidence>
<dbReference type="FunFam" id="1.20.1250.20:FF:000003">
    <property type="entry name" value="Solute carrier family 17 member 3"/>
    <property type="match status" value="2"/>
</dbReference>
<evidence type="ECO:0000256" key="13">
    <source>
        <dbReference type="ARBA" id="ARBA00023228"/>
    </source>
</evidence>
<evidence type="ECO:0000256" key="25">
    <source>
        <dbReference type="ARBA" id="ARBA00081925"/>
    </source>
</evidence>
<gene>
    <name evidence="30" type="primary">LOC106174153</name>
</gene>
<dbReference type="InterPro" id="IPR011701">
    <property type="entry name" value="MFS"/>
</dbReference>
<proteinExistence type="predicted"/>
<feature type="transmembrane region" description="Helical" evidence="26">
    <location>
        <begin position="551"/>
        <end position="570"/>
    </location>
</feature>
<feature type="transmembrane region" description="Helical" evidence="26">
    <location>
        <begin position="238"/>
        <end position="260"/>
    </location>
</feature>
<evidence type="ECO:0000256" key="27">
    <source>
        <dbReference type="SAM" id="SignalP"/>
    </source>
</evidence>
<keyword evidence="12" id="KW-0325">Glycoprotein</keyword>
<comment type="function">
    <text evidence="21">Receptor for CM101, a polysaccharide produced by group B Streptococcus with antipathoangiogenic properties.</text>
</comment>
<feature type="transmembrane region" description="Helical" evidence="26">
    <location>
        <begin position="484"/>
        <end position="505"/>
    </location>
</feature>
<sequence>MAFMGFVNVYALRVNLSVALIAMVNETDSKSLNSTDGQCPVTEVNSTSPFKKNGNFNWDENLQGLILGAFFYGYITTQIPGGWLANWMGGKVLFGGGIFITALLSIVIPICAKTSVSLLIAVRVVQGIGEGVTFPAMHAMWGRWAPPLERSRLVSFSYAGAQLGTVIALPISGYLCQSSLGWESVFYVFGGVGCVWCVAWMFIVSDSPAKHPRISREEKDYVETSIGVDKHKDLKTPWFSILTSMPFWAILMAHMCNNWGFYTLLTTLPKYMREILKFDIAQNGFLSAVPYLCMWIIGNVSGISADYLRHNKILSTTAVRKLYNGLGLMFPAVFLICVTIIKCNHILAVLFLSMAVGLEGMIYAGFNVNHLDIAPAYAGTLYGLTNLAATIPGFLGPQVVGILTDNNNTMCQWHKALYIASGIYAFGAIFYAIFGSGAEQRWAKKPLYQAKNLQDTLTNHDSTQLHRAGGGHVPPFSSLHRNNMTINGFLSAVPYLCMWIIGNVSGISADYLRHNKILSTTAVRKLYNGLGLMFPAVFLICVTIIKCNHVLAVLFLSMAVGLEGMIYAGFNVNHLDIAPAYAGTLLGFTNCAATIPGFLGPQVVGILTDENNTMVQWHKAFYISSAVYAFGAIFYVIFGSGVEQGWAKKPLNATKNVQESVTHYDSTHFQGVNSLHVPPYTSPHAKPMLHDD</sequence>
<dbReference type="GO" id="GO:0046942">
    <property type="term" value="P:carboxylic acid transport"/>
    <property type="evidence" value="ECO:0007669"/>
    <property type="project" value="UniProtKB-ARBA"/>
</dbReference>
<feature type="chain" id="PRO_5010280856" description="Sialin" evidence="27">
    <location>
        <begin position="30"/>
        <end position="692"/>
    </location>
</feature>
<dbReference type="Pfam" id="PF07690">
    <property type="entry name" value="MFS_1"/>
    <property type="match status" value="1"/>
</dbReference>
<feature type="transmembrane region" description="Helical" evidence="26">
    <location>
        <begin position="65"/>
        <end position="85"/>
    </location>
</feature>
<evidence type="ECO:0000256" key="5">
    <source>
        <dbReference type="ARBA" id="ARBA00022448"/>
    </source>
</evidence>
<feature type="domain" description="Major facilitator superfamily (MFS) profile" evidence="28">
    <location>
        <begin position="1"/>
        <end position="439"/>
    </location>
</feature>
<keyword evidence="6" id="KW-1003">Cell membrane</keyword>
<dbReference type="Gene3D" id="1.20.1250.20">
    <property type="entry name" value="MFS general substrate transporter like domains"/>
    <property type="match status" value="3"/>
</dbReference>
<feature type="transmembrane region" description="Helical" evidence="26">
    <location>
        <begin position="116"/>
        <end position="141"/>
    </location>
</feature>
<evidence type="ECO:0000256" key="6">
    <source>
        <dbReference type="ARBA" id="ARBA00022475"/>
    </source>
</evidence>
<reference evidence="30" key="1">
    <citation type="submission" date="2025-08" db="UniProtKB">
        <authorList>
            <consortium name="RefSeq"/>
        </authorList>
    </citation>
    <scope>IDENTIFICATION</scope>
    <source>
        <tissue evidence="30">Gonads</tissue>
    </source>
</reference>
<evidence type="ECO:0000313" key="30">
    <source>
        <dbReference type="RefSeq" id="XP_013411028.1"/>
    </source>
</evidence>
<feature type="transmembrane region" description="Helical" evidence="26">
    <location>
        <begin position="347"/>
        <end position="366"/>
    </location>
</feature>
<comment type="catalytic activity">
    <reaction evidence="19">
        <text>L-glutamate(out) = L-glutamate(in)</text>
        <dbReference type="Rhea" id="RHEA:66336"/>
        <dbReference type="ChEBI" id="CHEBI:29985"/>
    </reaction>
    <physiologicalReaction direction="left-to-right" evidence="19">
        <dbReference type="Rhea" id="RHEA:66337"/>
    </physiologicalReaction>
</comment>
<feature type="transmembrane region" description="Helical" evidence="26">
    <location>
        <begin position="153"/>
        <end position="173"/>
    </location>
</feature>
<evidence type="ECO:0000256" key="21">
    <source>
        <dbReference type="ARBA" id="ARBA00056891"/>
    </source>
</evidence>
<dbReference type="InterPro" id="IPR020846">
    <property type="entry name" value="MFS_dom"/>
</dbReference>
<accession>A0A1S3JKX4</accession>
<evidence type="ECO:0000256" key="4">
    <source>
        <dbReference type="ARBA" id="ARBA00004656"/>
    </source>
</evidence>
<comment type="catalytic activity">
    <reaction evidence="18">
        <text>N-acetyl-L-aspartyl-L-glutamate(out) = N-acetyl-L-aspartyl-L-glutamate(in)</text>
        <dbReference type="Rhea" id="RHEA:72599"/>
        <dbReference type="ChEBI" id="CHEBI:76931"/>
    </reaction>
    <physiologicalReaction direction="left-to-right" evidence="18">
        <dbReference type="Rhea" id="RHEA:72600"/>
    </physiologicalReaction>
</comment>
<feature type="transmembrane region" description="Helical" evidence="26">
    <location>
        <begin position="280"/>
        <end position="301"/>
    </location>
</feature>
<evidence type="ECO:0000256" key="18">
    <source>
        <dbReference type="ARBA" id="ARBA00051403"/>
    </source>
</evidence>
<evidence type="ECO:0000256" key="8">
    <source>
        <dbReference type="ARBA" id="ARBA00022847"/>
    </source>
</evidence>
<evidence type="ECO:0000256" key="17">
    <source>
        <dbReference type="ARBA" id="ARBA00050625"/>
    </source>
</evidence>
<feature type="transmembrane region" description="Helical" evidence="26">
    <location>
        <begin position="620"/>
        <end position="638"/>
    </location>
</feature>
<feature type="transmembrane region" description="Helical" evidence="26">
    <location>
        <begin position="92"/>
        <end position="110"/>
    </location>
</feature>
<organism evidence="29 30">
    <name type="scientific">Lingula anatina</name>
    <name type="common">Brachiopod</name>
    <name type="synonym">Lingula unguis</name>
    <dbReference type="NCBI Taxonomy" id="7574"/>
    <lineage>
        <taxon>Eukaryota</taxon>
        <taxon>Metazoa</taxon>
        <taxon>Spiralia</taxon>
        <taxon>Lophotrochozoa</taxon>
        <taxon>Brachiopoda</taxon>
        <taxon>Linguliformea</taxon>
        <taxon>Lingulata</taxon>
        <taxon>Lingulida</taxon>
        <taxon>Linguloidea</taxon>
        <taxon>Lingulidae</taxon>
        <taxon>Lingula</taxon>
    </lineage>
</organism>
<evidence type="ECO:0000259" key="28">
    <source>
        <dbReference type="PROSITE" id="PS50850"/>
    </source>
</evidence>
<keyword evidence="5" id="KW-0813">Transport</keyword>
<evidence type="ECO:0000256" key="14">
    <source>
        <dbReference type="ARBA" id="ARBA00023329"/>
    </source>
</evidence>
<dbReference type="SUPFAM" id="SSF103473">
    <property type="entry name" value="MFS general substrate transporter"/>
    <property type="match status" value="2"/>
</dbReference>
<dbReference type="GO" id="GO:0006820">
    <property type="term" value="P:monoatomic anion transport"/>
    <property type="evidence" value="ECO:0007669"/>
    <property type="project" value="TreeGrafter"/>
</dbReference>
<dbReference type="GO" id="GO:0016323">
    <property type="term" value="C:basolateral plasma membrane"/>
    <property type="evidence" value="ECO:0007669"/>
    <property type="project" value="UniProtKB-SubCell"/>
</dbReference>
<evidence type="ECO:0000256" key="12">
    <source>
        <dbReference type="ARBA" id="ARBA00023180"/>
    </source>
</evidence>
<dbReference type="PROSITE" id="PS50850">
    <property type="entry name" value="MFS"/>
    <property type="match status" value="1"/>
</dbReference>
<dbReference type="InParanoid" id="A0A1S3JKX4"/>
<comment type="catalytic activity">
    <reaction evidence="17">
        <text>N-acetylneuraminate(in) + H(+)(in) = N-acetylneuraminate(out) + H(+)(out)</text>
        <dbReference type="Rhea" id="RHEA:28987"/>
        <dbReference type="ChEBI" id="CHEBI:15378"/>
        <dbReference type="ChEBI" id="CHEBI:35418"/>
    </reaction>
    <physiologicalReaction direction="right-to-left" evidence="17">
        <dbReference type="Rhea" id="RHEA:28989"/>
    </physiologicalReaction>
</comment>
<keyword evidence="8" id="KW-0769">Symport</keyword>
<evidence type="ECO:0000256" key="15">
    <source>
        <dbReference type="ARBA" id="ARBA00050101"/>
    </source>
</evidence>
<comment type="catalytic activity">
    <reaction evidence="16">
        <text>L-aspartate(out) = L-aspartate(in)</text>
        <dbReference type="Rhea" id="RHEA:66332"/>
        <dbReference type="ChEBI" id="CHEBI:29991"/>
    </reaction>
    <physiologicalReaction direction="left-to-right" evidence="16">
        <dbReference type="Rhea" id="RHEA:66333"/>
    </physiologicalReaction>
</comment>
<dbReference type="OrthoDB" id="2985014at2759"/>
<dbReference type="STRING" id="7574.A0A1S3JKX4"/>
<evidence type="ECO:0000256" key="3">
    <source>
        <dbReference type="ARBA" id="ARBA00004638"/>
    </source>
</evidence>
<feature type="signal peptide" evidence="27">
    <location>
        <begin position="1"/>
        <end position="29"/>
    </location>
</feature>
<keyword evidence="13" id="KW-0458">Lysosome</keyword>
<dbReference type="CDD" id="cd17318">
    <property type="entry name" value="MFS_SLC17"/>
    <property type="match status" value="1"/>
</dbReference>
<dbReference type="GO" id="GO:0030672">
    <property type="term" value="C:synaptic vesicle membrane"/>
    <property type="evidence" value="ECO:0007669"/>
    <property type="project" value="UniProtKB-SubCell"/>
</dbReference>
<dbReference type="PANTHER" id="PTHR11662">
    <property type="entry name" value="SOLUTE CARRIER FAMILY 17"/>
    <property type="match status" value="1"/>
</dbReference>
<comment type="catalytic activity">
    <reaction evidence="20">
        <text>D-glucuronate(out) + H(+)(out) = D-glucuronate(in) + H(+)(in)</text>
        <dbReference type="Rhea" id="RHEA:72591"/>
        <dbReference type="ChEBI" id="CHEBI:15378"/>
        <dbReference type="ChEBI" id="CHEBI:58720"/>
    </reaction>
    <physiologicalReaction direction="left-to-right" evidence="20">
        <dbReference type="Rhea" id="RHEA:72592"/>
    </physiologicalReaction>
</comment>
<dbReference type="KEGG" id="lak:106174153"/>
<comment type="catalytic activity">
    <reaction evidence="15">
        <text>2 nitrate(out) + H(+)(out) = 2 nitrate(in) + H(+)(in)</text>
        <dbReference type="Rhea" id="RHEA:71539"/>
        <dbReference type="ChEBI" id="CHEBI:15378"/>
        <dbReference type="ChEBI" id="CHEBI:17632"/>
    </reaction>
    <physiologicalReaction direction="left-to-right" evidence="15">
        <dbReference type="Rhea" id="RHEA:71540"/>
    </physiologicalReaction>
</comment>